<proteinExistence type="predicted"/>
<name>A0A1W6U7Q9_VIBAL</name>
<gene>
    <name evidence="1" type="ORF">K05K4_19270</name>
</gene>
<dbReference type="RefSeq" id="WP_086046886.1">
    <property type="nucleotide sequence ID" value="NZ_CP017889.1"/>
</dbReference>
<accession>A0A1W6U7Q9</accession>
<protein>
    <submittedName>
        <fullName evidence="1">Uncharacterized protein</fullName>
    </submittedName>
</protein>
<reference evidence="1" key="1">
    <citation type="submission" date="2016-10" db="EMBL/GenBank/DDBJ databases">
        <title>The High Quality Genome of Vibrio alginolyticus K01M1.</title>
        <authorList>
            <person name="Wendling C."/>
            <person name="Chibani C.M."/>
            <person name="Hertel R."/>
            <person name="Sproer C."/>
            <person name="Bunk B."/>
            <person name="Overmann J."/>
            <person name="Roth O."/>
            <person name="Liesegang H."/>
        </authorList>
    </citation>
    <scope>NUCLEOTIDE SEQUENCE</scope>
    <source>
        <strain evidence="1">K05K4</strain>
    </source>
</reference>
<dbReference type="AlphaFoldDB" id="A0A1W6U7Q9"/>
<evidence type="ECO:0000313" key="1">
    <source>
        <dbReference type="EMBL" id="ARP18761.1"/>
    </source>
</evidence>
<organism evidence="1">
    <name type="scientific">Vibrio alginolyticus</name>
    <dbReference type="NCBI Taxonomy" id="663"/>
    <lineage>
        <taxon>Bacteria</taxon>
        <taxon>Pseudomonadati</taxon>
        <taxon>Pseudomonadota</taxon>
        <taxon>Gammaproteobacteria</taxon>
        <taxon>Vibrionales</taxon>
        <taxon>Vibrionaceae</taxon>
        <taxon>Vibrio</taxon>
    </lineage>
</organism>
<sequence>MAYWRMQLHPDDSGNSAFHSAQSLSAGFIGLDFAERVGDLEFEELDKIPQHQKDYVAFANQMKVGDKVLIISHHFPFAVCTVSGDYNYIKTPVPELGVWFRHFRRVDNVKYFADFKTNAKAWEQIKMTDTISPLVNEGTLSLNLIREMYPET</sequence>
<dbReference type="EMBL" id="CP017902">
    <property type="protein sequence ID" value="ARP18761.1"/>
    <property type="molecule type" value="Genomic_DNA"/>
</dbReference>